<reference evidence="18" key="1">
    <citation type="submission" date="2025-08" db="UniProtKB">
        <authorList>
            <consortium name="RefSeq"/>
        </authorList>
    </citation>
    <scope>IDENTIFICATION</scope>
    <source>
        <tissue evidence="18">Gonads</tissue>
    </source>
</reference>
<keyword evidence="7 15" id="KW-0251">Elongation factor</keyword>
<keyword evidence="10" id="KW-0648">Protein biosynthesis</keyword>
<dbReference type="InterPro" id="IPR005225">
    <property type="entry name" value="Small_GTP-bd"/>
</dbReference>
<dbReference type="PANTHER" id="PTHR43721:SF36">
    <property type="entry name" value="ELONGATION FACTOR TU, MITOCHONDRIAL"/>
    <property type="match status" value="1"/>
</dbReference>
<comment type="catalytic activity">
    <reaction evidence="14">
        <text>GTP + H2O = GDP + phosphate + H(+)</text>
        <dbReference type="Rhea" id="RHEA:19669"/>
        <dbReference type="ChEBI" id="CHEBI:15377"/>
        <dbReference type="ChEBI" id="CHEBI:15378"/>
        <dbReference type="ChEBI" id="CHEBI:37565"/>
        <dbReference type="ChEBI" id="CHEBI:43474"/>
        <dbReference type="ChEBI" id="CHEBI:58189"/>
        <dbReference type="EC" id="3.6.5.3"/>
    </reaction>
    <physiologicalReaction direction="left-to-right" evidence="14">
        <dbReference type="Rhea" id="RHEA:19670"/>
    </physiologicalReaction>
</comment>
<dbReference type="InterPro" id="IPR033720">
    <property type="entry name" value="EFTU_2"/>
</dbReference>
<dbReference type="InterPro" id="IPR000795">
    <property type="entry name" value="T_Tr_GTP-bd_dom"/>
</dbReference>
<dbReference type="Pfam" id="PF00009">
    <property type="entry name" value="GTP_EFTU"/>
    <property type="match status" value="1"/>
</dbReference>
<evidence type="ECO:0000256" key="9">
    <source>
        <dbReference type="ARBA" id="ARBA00022842"/>
    </source>
</evidence>
<dbReference type="Gene3D" id="2.40.30.10">
    <property type="entry name" value="Translation factors"/>
    <property type="match status" value="2"/>
</dbReference>
<dbReference type="GO" id="GO:0070125">
    <property type="term" value="P:mitochondrial translational elongation"/>
    <property type="evidence" value="ECO:0007669"/>
    <property type="project" value="TreeGrafter"/>
</dbReference>
<dbReference type="NCBIfam" id="NF009372">
    <property type="entry name" value="PRK12735.1"/>
    <property type="match status" value="1"/>
</dbReference>
<comment type="similarity">
    <text evidence="2 15">Belongs to the TRAFAC class translation factor GTPase superfamily. Classic translation factor GTPase family. EF-Tu/EF-1A subfamily.</text>
</comment>
<dbReference type="AlphaFoldDB" id="A0A1S3HB83"/>
<evidence type="ECO:0000256" key="12">
    <source>
        <dbReference type="ARBA" id="ARBA00023128"/>
    </source>
</evidence>
<evidence type="ECO:0000256" key="11">
    <source>
        <dbReference type="ARBA" id="ARBA00022946"/>
    </source>
</evidence>
<evidence type="ECO:0000256" key="8">
    <source>
        <dbReference type="ARBA" id="ARBA00022801"/>
    </source>
</evidence>
<evidence type="ECO:0000256" key="10">
    <source>
        <dbReference type="ARBA" id="ARBA00022917"/>
    </source>
</evidence>
<dbReference type="Pfam" id="PF03143">
    <property type="entry name" value="GTP_EFTU_D3"/>
    <property type="match status" value="1"/>
</dbReference>
<dbReference type="NCBIfam" id="TIGR00485">
    <property type="entry name" value="EF-Tu"/>
    <property type="match status" value="1"/>
</dbReference>
<dbReference type="NCBIfam" id="TIGR00231">
    <property type="entry name" value="small_GTP"/>
    <property type="match status" value="1"/>
</dbReference>
<keyword evidence="9" id="KW-0460">Magnesium</keyword>
<comment type="function">
    <text evidence="15">This protein promotes the GTP-dependent binding of aminoacyl-tRNA to the A-site of ribosomes during protein biosynthesis.</text>
</comment>
<evidence type="ECO:0000256" key="15">
    <source>
        <dbReference type="RuleBase" id="RU000325"/>
    </source>
</evidence>
<dbReference type="GO" id="GO:0005739">
    <property type="term" value="C:mitochondrion"/>
    <property type="evidence" value="ECO:0007669"/>
    <property type="project" value="UniProtKB-SubCell"/>
</dbReference>
<accession>A0A1S3HB83</accession>
<sequence length="465" mass="51913">MCKMATMITLRHFSKHFTTQRFTECLLLNQRCLSLSANRYAAPVGQKKAFVRDKPHMNIGTIGHVDHGKTTLTAAITRVLASKNKTEYKKYDDIDNAPEEKTRGITINAACIEYSTDNRHYGHVDCPGHKDYIKNMITGSAQMEAAILVIAATDGVMPQTKEHLILAKQIGISNVVVFVNKADAADAEMLELVDMEMKELLDEYGFDSSKTPIIVGSALNALEGSNPELGEKKILELLDAIDSHIPTPVRDLDKPFYLPVEYTYQIEGRGTVVTGKLERGKVKKGEECELLGHDKQTKTFIAGIEMFRQTLDQGQAGDQMGILLRGMKRGDVRRGMVVAKPKSMSIHNHAEASIYLMSKEEGGRPKPLLTGIGMHLYSKTWDCPGQINMVGKDMMMPGEDGPVQVILRKKMVLEQGQRFTIRDGTFTVGYGVFGKPLAHVDIEKLDEERKKIRKQKEKEALERGY</sequence>
<dbReference type="SUPFAM" id="SSF52540">
    <property type="entry name" value="P-loop containing nucleoside triphosphate hydrolases"/>
    <property type="match status" value="1"/>
</dbReference>
<dbReference type="NCBIfam" id="NF000766">
    <property type="entry name" value="PRK00049.1"/>
    <property type="match status" value="1"/>
</dbReference>
<dbReference type="InterPro" id="IPR009000">
    <property type="entry name" value="Transl_B-barrel_sf"/>
</dbReference>
<keyword evidence="4" id="KW-0963">Cytoplasm</keyword>
<keyword evidence="6 15" id="KW-0547">Nucleotide-binding</keyword>
<evidence type="ECO:0000256" key="6">
    <source>
        <dbReference type="ARBA" id="ARBA00022741"/>
    </source>
</evidence>
<dbReference type="CDD" id="cd03706">
    <property type="entry name" value="mtEFTU_III"/>
    <property type="match status" value="1"/>
</dbReference>
<dbReference type="CDD" id="cd03697">
    <property type="entry name" value="EFTU_II"/>
    <property type="match status" value="1"/>
</dbReference>
<keyword evidence="11" id="KW-0809">Transit peptide</keyword>
<dbReference type="PANTHER" id="PTHR43721">
    <property type="entry name" value="ELONGATION FACTOR TU-RELATED"/>
    <property type="match status" value="1"/>
</dbReference>
<dbReference type="GO" id="GO:0003746">
    <property type="term" value="F:translation elongation factor activity"/>
    <property type="evidence" value="ECO:0007669"/>
    <property type="project" value="UniProtKB-UniRule"/>
</dbReference>
<dbReference type="InterPro" id="IPR009001">
    <property type="entry name" value="Transl_elong_EF1A/Init_IF2_C"/>
</dbReference>
<dbReference type="InterPro" id="IPR050055">
    <property type="entry name" value="EF-Tu_GTPase"/>
</dbReference>
<dbReference type="OrthoDB" id="2067at2759"/>
<dbReference type="SUPFAM" id="SSF50465">
    <property type="entry name" value="EF-Tu/eEF-1alpha/eIF2-gamma C-terminal domain"/>
    <property type="match status" value="1"/>
</dbReference>
<feature type="domain" description="Tr-type G" evidence="16">
    <location>
        <begin position="54"/>
        <end position="249"/>
    </location>
</feature>
<keyword evidence="13 15" id="KW-0342">GTP-binding</keyword>
<dbReference type="PROSITE" id="PS00301">
    <property type="entry name" value="G_TR_1"/>
    <property type="match status" value="1"/>
</dbReference>
<dbReference type="GO" id="GO:0046872">
    <property type="term" value="F:metal ion binding"/>
    <property type="evidence" value="ECO:0007669"/>
    <property type="project" value="UniProtKB-KW"/>
</dbReference>
<dbReference type="InterPro" id="IPR041709">
    <property type="entry name" value="EF-Tu_GTP-bd"/>
</dbReference>
<dbReference type="InterPro" id="IPR004161">
    <property type="entry name" value="EFTu-like_2"/>
</dbReference>
<dbReference type="InterPro" id="IPR031157">
    <property type="entry name" value="G_TR_CS"/>
</dbReference>
<keyword evidence="17" id="KW-1185">Reference proteome</keyword>
<dbReference type="FunFam" id="2.40.30.10:FF:000001">
    <property type="entry name" value="Elongation factor Tu"/>
    <property type="match status" value="1"/>
</dbReference>
<keyword evidence="8" id="KW-0378">Hydrolase</keyword>
<comment type="subunit">
    <text evidence="3">Monomer.</text>
</comment>
<name>A0A1S3HB83_LINAN</name>
<dbReference type="NCBIfam" id="NF009373">
    <property type="entry name" value="PRK12736.1"/>
    <property type="match status" value="1"/>
</dbReference>
<evidence type="ECO:0000256" key="1">
    <source>
        <dbReference type="ARBA" id="ARBA00004173"/>
    </source>
</evidence>
<dbReference type="CDD" id="cd01884">
    <property type="entry name" value="EF_Tu"/>
    <property type="match status" value="1"/>
</dbReference>
<dbReference type="GO" id="GO:0003924">
    <property type="term" value="F:GTPase activity"/>
    <property type="evidence" value="ECO:0007669"/>
    <property type="project" value="UniProtKB-UniRule"/>
</dbReference>
<dbReference type="Proteomes" id="UP000085678">
    <property type="component" value="Unplaced"/>
</dbReference>
<gene>
    <name evidence="18" type="primary">LOC106153750</name>
</gene>
<organism evidence="17 18">
    <name type="scientific">Lingula anatina</name>
    <name type="common">Brachiopod</name>
    <name type="synonym">Lingula unguis</name>
    <dbReference type="NCBI Taxonomy" id="7574"/>
    <lineage>
        <taxon>Eukaryota</taxon>
        <taxon>Metazoa</taxon>
        <taxon>Spiralia</taxon>
        <taxon>Lophotrochozoa</taxon>
        <taxon>Brachiopoda</taxon>
        <taxon>Linguliformea</taxon>
        <taxon>Lingulata</taxon>
        <taxon>Lingulida</taxon>
        <taxon>Linguloidea</taxon>
        <taxon>Lingulidae</taxon>
        <taxon>Lingula</taxon>
    </lineage>
</organism>
<evidence type="ECO:0000256" key="14">
    <source>
        <dbReference type="ARBA" id="ARBA00051990"/>
    </source>
</evidence>
<dbReference type="GO" id="GO:0005525">
    <property type="term" value="F:GTP binding"/>
    <property type="evidence" value="ECO:0007669"/>
    <property type="project" value="UniProtKB-UniRule"/>
</dbReference>
<evidence type="ECO:0000313" key="17">
    <source>
        <dbReference type="Proteomes" id="UP000085678"/>
    </source>
</evidence>
<protein>
    <recommendedName>
        <fullName evidence="15">Elongation factor Tu</fullName>
    </recommendedName>
</protein>
<dbReference type="PROSITE" id="PS51722">
    <property type="entry name" value="G_TR_2"/>
    <property type="match status" value="1"/>
</dbReference>
<evidence type="ECO:0000259" key="16">
    <source>
        <dbReference type="PROSITE" id="PS51722"/>
    </source>
</evidence>
<proteinExistence type="inferred from homology"/>
<keyword evidence="5" id="KW-0479">Metal-binding</keyword>
<dbReference type="SUPFAM" id="SSF50447">
    <property type="entry name" value="Translation proteins"/>
    <property type="match status" value="1"/>
</dbReference>
<dbReference type="InterPro" id="IPR004541">
    <property type="entry name" value="Transl_elong_EFTu/EF1A_bac/org"/>
</dbReference>
<dbReference type="RefSeq" id="XP_013383297.1">
    <property type="nucleotide sequence ID" value="XM_013527843.1"/>
</dbReference>
<dbReference type="GeneID" id="106153750"/>
<evidence type="ECO:0000256" key="13">
    <source>
        <dbReference type="ARBA" id="ARBA00023134"/>
    </source>
</evidence>
<evidence type="ECO:0000313" key="18">
    <source>
        <dbReference type="RefSeq" id="XP_013383297.1"/>
    </source>
</evidence>
<evidence type="ECO:0000256" key="4">
    <source>
        <dbReference type="ARBA" id="ARBA00022490"/>
    </source>
</evidence>
<evidence type="ECO:0000256" key="5">
    <source>
        <dbReference type="ARBA" id="ARBA00022723"/>
    </source>
</evidence>
<dbReference type="Pfam" id="PF03144">
    <property type="entry name" value="GTP_EFTU_D2"/>
    <property type="match status" value="1"/>
</dbReference>
<dbReference type="InterPro" id="IPR004160">
    <property type="entry name" value="Transl_elong_EFTu/EF1A_C"/>
</dbReference>
<evidence type="ECO:0000256" key="3">
    <source>
        <dbReference type="ARBA" id="ARBA00011245"/>
    </source>
</evidence>
<dbReference type="InterPro" id="IPR027417">
    <property type="entry name" value="P-loop_NTPase"/>
</dbReference>
<evidence type="ECO:0000256" key="7">
    <source>
        <dbReference type="ARBA" id="ARBA00022768"/>
    </source>
</evidence>
<keyword evidence="12" id="KW-0496">Mitochondrion</keyword>
<comment type="subcellular location">
    <subcellularLocation>
        <location evidence="1">Mitochondrion</location>
    </subcellularLocation>
</comment>
<evidence type="ECO:0000256" key="2">
    <source>
        <dbReference type="ARBA" id="ARBA00007249"/>
    </source>
</evidence>
<dbReference type="PRINTS" id="PR00315">
    <property type="entry name" value="ELONGATNFCT"/>
</dbReference>
<dbReference type="FunFam" id="3.40.50.300:FF:000576">
    <property type="entry name" value="Elongation factor Tu"/>
    <property type="match status" value="1"/>
</dbReference>
<dbReference type="Gene3D" id="3.40.50.300">
    <property type="entry name" value="P-loop containing nucleotide triphosphate hydrolases"/>
    <property type="match status" value="1"/>
</dbReference>